<organism evidence="5 6">
    <name type="scientific">Promicromonospora aerolata</name>
    <dbReference type="NCBI Taxonomy" id="195749"/>
    <lineage>
        <taxon>Bacteria</taxon>
        <taxon>Bacillati</taxon>
        <taxon>Actinomycetota</taxon>
        <taxon>Actinomycetes</taxon>
        <taxon>Micrococcales</taxon>
        <taxon>Promicromonosporaceae</taxon>
        <taxon>Promicromonospora</taxon>
    </lineage>
</organism>
<dbReference type="Pfam" id="PF23359">
    <property type="entry name" value="Lsr2_DNA-bd"/>
    <property type="match status" value="1"/>
</dbReference>
<dbReference type="Pfam" id="PF11774">
    <property type="entry name" value="Lsr2"/>
    <property type="match status" value="1"/>
</dbReference>
<protein>
    <submittedName>
        <fullName evidence="5">Histone-like nucleoid-structuring protein Lsr2</fullName>
    </submittedName>
</protein>
<dbReference type="InterPro" id="IPR042261">
    <property type="entry name" value="Lsr2-like_dimerization"/>
</dbReference>
<sequence length="127" mass="14758">MTVRNVVVVESDISGKPDAGTVVFGLADTWYEIDLTDEEQKDLERVLKTYREAGRRASKKTGDRVPSDTTPEEREQIRIWARAQGYDFADRGRIPKRIYSAYREAHKESDRSRARTRNRATKEQLIR</sequence>
<dbReference type="InterPro" id="IPR055370">
    <property type="entry name" value="Lsr2_DNA-bd"/>
</dbReference>
<feature type="region of interest" description="Disordered" evidence="2">
    <location>
        <begin position="103"/>
        <end position="127"/>
    </location>
</feature>
<dbReference type="RefSeq" id="WP_377196087.1">
    <property type="nucleotide sequence ID" value="NZ_JBHUHF010000001.1"/>
</dbReference>
<keyword evidence="6" id="KW-1185">Reference proteome</keyword>
<keyword evidence="1" id="KW-0238">DNA-binding</keyword>
<gene>
    <name evidence="5" type="ORF">ACFSL2_01155</name>
</gene>
<evidence type="ECO:0000313" key="6">
    <source>
        <dbReference type="Proteomes" id="UP001597338"/>
    </source>
</evidence>
<accession>A0ABW4V1M6</accession>
<dbReference type="Gene3D" id="4.10.320.10">
    <property type="entry name" value="E3-binding domain"/>
    <property type="match status" value="1"/>
</dbReference>
<dbReference type="Gene3D" id="3.30.60.230">
    <property type="entry name" value="Lsr2, dimerization domain"/>
    <property type="match status" value="1"/>
</dbReference>
<evidence type="ECO:0000256" key="1">
    <source>
        <dbReference type="ARBA" id="ARBA00023125"/>
    </source>
</evidence>
<feature type="domain" description="Lsr2 DNA-binding" evidence="4">
    <location>
        <begin position="72"/>
        <end position="105"/>
    </location>
</feature>
<dbReference type="InterPro" id="IPR024412">
    <property type="entry name" value="Lsr2_dim_dom"/>
</dbReference>
<evidence type="ECO:0000259" key="3">
    <source>
        <dbReference type="Pfam" id="PF11774"/>
    </source>
</evidence>
<feature type="region of interest" description="Disordered" evidence="2">
    <location>
        <begin position="51"/>
        <end position="74"/>
    </location>
</feature>
<reference evidence="6" key="1">
    <citation type="journal article" date="2019" name="Int. J. Syst. Evol. Microbiol.">
        <title>The Global Catalogue of Microorganisms (GCM) 10K type strain sequencing project: providing services to taxonomists for standard genome sequencing and annotation.</title>
        <authorList>
            <consortium name="The Broad Institute Genomics Platform"/>
            <consortium name="The Broad Institute Genome Sequencing Center for Infectious Disease"/>
            <person name="Wu L."/>
            <person name="Ma J."/>
        </authorList>
    </citation>
    <scope>NUCLEOTIDE SEQUENCE [LARGE SCALE GENOMIC DNA]</scope>
    <source>
        <strain evidence="6">CCM 7043</strain>
    </source>
</reference>
<feature type="compositionally biased region" description="Basic and acidic residues" evidence="2">
    <location>
        <begin position="103"/>
        <end position="113"/>
    </location>
</feature>
<evidence type="ECO:0000256" key="2">
    <source>
        <dbReference type="SAM" id="MobiDB-lite"/>
    </source>
</evidence>
<comment type="caution">
    <text evidence="5">The sequence shown here is derived from an EMBL/GenBank/DDBJ whole genome shotgun (WGS) entry which is preliminary data.</text>
</comment>
<evidence type="ECO:0000259" key="4">
    <source>
        <dbReference type="Pfam" id="PF23359"/>
    </source>
</evidence>
<evidence type="ECO:0000313" key="5">
    <source>
        <dbReference type="EMBL" id="MFD2024112.1"/>
    </source>
</evidence>
<name>A0ABW4V1M6_9MICO</name>
<dbReference type="Proteomes" id="UP001597338">
    <property type="component" value="Unassembled WGS sequence"/>
</dbReference>
<dbReference type="InterPro" id="IPR036625">
    <property type="entry name" value="E3-bd_dom_sf"/>
</dbReference>
<proteinExistence type="predicted"/>
<dbReference type="EMBL" id="JBHUHF010000001">
    <property type="protein sequence ID" value="MFD2024112.1"/>
    <property type="molecule type" value="Genomic_DNA"/>
</dbReference>
<feature type="domain" description="Lsr2 dimerization" evidence="3">
    <location>
        <begin position="1"/>
        <end position="57"/>
    </location>
</feature>